<name>A0AAE1JCE8_9FABA</name>
<protein>
    <submittedName>
        <fullName evidence="2">Uncharacterized protein</fullName>
    </submittedName>
</protein>
<evidence type="ECO:0000313" key="3">
    <source>
        <dbReference type="Proteomes" id="UP001293593"/>
    </source>
</evidence>
<evidence type="ECO:0000256" key="1">
    <source>
        <dbReference type="SAM" id="MobiDB-lite"/>
    </source>
</evidence>
<comment type="caution">
    <text evidence="2">The sequence shown here is derived from an EMBL/GenBank/DDBJ whole genome shotgun (WGS) entry which is preliminary data.</text>
</comment>
<sequence length="263" mass="30107">METLAPLHHGHQPRGSSVDHYCPSLRRSVSSKFLSPPVSLLSTSVRASSDSSWPNSQIAQNPVNQFFDSFPKIASYATLTAVSALFLNGFYRNALISKYIESSPVASVQESMVEEREMEELIGPARKPFHGYSVRYLKLKEKIPIVYDFTKIKPDDQAWLELKSHICSCSEELELVKIGFEEILEKDPYGNKSYHGRILEYLEMVDECKDILKDIKKKMDRCERENGNTKRFLSLFNELVDRVRVLQGSMLGALKFYQELGRE</sequence>
<dbReference type="Proteomes" id="UP001293593">
    <property type="component" value="Unassembled WGS sequence"/>
</dbReference>
<dbReference type="EMBL" id="JAWXYG010000007">
    <property type="protein sequence ID" value="KAK4267795.1"/>
    <property type="molecule type" value="Genomic_DNA"/>
</dbReference>
<dbReference type="AlphaFoldDB" id="A0AAE1JCE8"/>
<organism evidence="2 3">
    <name type="scientific">Acacia crassicarpa</name>
    <name type="common">northern wattle</name>
    <dbReference type="NCBI Taxonomy" id="499986"/>
    <lineage>
        <taxon>Eukaryota</taxon>
        <taxon>Viridiplantae</taxon>
        <taxon>Streptophyta</taxon>
        <taxon>Embryophyta</taxon>
        <taxon>Tracheophyta</taxon>
        <taxon>Spermatophyta</taxon>
        <taxon>Magnoliopsida</taxon>
        <taxon>eudicotyledons</taxon>
        <taxon>Gunneridae</taxon>
        <taxon>Pentapetalae</taxon>
        <taxon>rosids</taxon>
        <taxon>fabids</taxon>
        <taxon>Fabales</taxon>
        <taxon>Fabaceae</taxon>
        <taxon>Caesalpinioideae</taxon>
        <taxon>mimosoid clade</taxon>
        <taxon>Acacieae</taxon>
        <taxon>Acacia</taxon>
    </lineage>
</organism>
<feature type="region of interest" description="Disordered" evidence="1">
    <location>
        <begin position="1"/>
        <end position="21"/>
    </location>
</feature>
<accession>A0AAE1JCE8</accession>
<evidence type="ECO:0000313" key="2">
    <source>
        <dbReference type="EMBL" id="KAK4267795.1"/>
    </source>
</evidence>
<proteinExistence type="predicted"/>
<gene>
    <name evidence="2" type="ORF">QN277_024529</name>
</gene>
<keyword evidence="3" id="KW-1185">Reference proteome</keyword>
<reference evidence="2" key="1">
    <citation type="submission" date="2023-10" db="EMBL/GenBank/DDBJ databases">
        <title>Chromosome-level genome of the transformable northern wattle, Acacia crassicarpa.</title>
        <authorList>
            <person name="Massaro I."/>
            <person name="Sinha N.R."/>
            <person name="Poethig S."/>
            <person name="Leichty A.R."/>
        </authorList>
    </citation>
    <scope>NUCLEOTIDE SEQUENCE</scope>
    <source>
        <strain evidence="2">Acra3RX</strain>
        <tissue evidence="2">Leaf</tissue>
    </source>
</reference>